<evidence type="ECO:0000256" key="1">
    <source>
        <dbReference type="ARBA" id="ARBA00004141"/>
    </source>
</evidence>
<comment type="subcellular location">
    <subcellularLocation>
        <location evidence="1">Membrane</location>
        <topology evidence="1">Multi-pass membrane protein</topology>
    </subcellularLocation>
</comment>
<dbReference type="PROSITE" id="PS50261">
    <property type="entry name" value="G_PROTEIN_RECEP_F2_4"/>
    <property type="match status" value="1"/>
</dbReference>
<dbReference type="InterPro" id="IPR017981">
    <property type="entry name" value="GPCR_2-like_7TM"/>
</dbReference>
<feature type="domain" description="G-protein coupled receptors family 2 profile 2" evidence="7">
    <location>
        <begin position="1"/>
        <end position="127"/>
    </location>
</feature>
<evidence type="ECO:0000259" key="7">
    <source>
        <dbReference type="PROSITE" id="PS50261"/>
    </source>
</evidence>
<dbReference type="Gene3D" id="1.20.1070.10">
    <property type="entry name" value="Rhodopsin 7-helix transmembrane proteins"/>
    <property type="match status" value="2"/>
</dbReference>
<dbReference type="PANTHER" id="PTHR45620:SF42">
    <property type="entry name" value="G-PROTEIN COUPLED RECEPTOR SEB-2"/>
    <property type="match status" value="1"/>
</dbReference>
<reference evidence="8" key="1">
    <citation type="submission" date="2022-11" db="EMBL/GenBank/DDBJ databases">
        <title>Centuries of genome instability and evolution in soft-shell clam transmissible cancer (bioRxiv).</title>
        <authorList>
            <person name="Hart S.F.M."/>
            <person name="Yonemitsu M.A."/>
            <person name="Giersch R.M."/>
            <person name="Beal B.F."/>
            <person name="Arriagada G."/>
            <person name="Davis B.W."/>
            <person name="Ostrander E.A."/>
            <person name="Goff S.P."/>
            <person name="Metzger M.J."/>
        </authorList>
    </citation>
    <scope>NUCLEOTIDE SEQUENCE</scope>
    <source>
        <strain evidence="8">MELC-2E11</strain>
        <tissue evidence="8">Siphon/mantle</tissue>
    </source>
</reference>
<gene>
    <name evidence="8" type="ORF">MAR_006776</name>
</gene>
<keyword evidence="4 6" id="KW-0472">Membrane</keyword>
<dbReference type="InterPro" id="IPR050332">
    <property type="entry name" value="GPCR_2"/>
</dbReference>
<evidence type="ECO:0000313" key="9">
    <source>
        <dbReference type="Proteomes" id="UP001164746"/>
    </source>
</evidence>
<dbReference type="Pfam" id="PF00002">
    <property type="entry name" value="7tm_2"/>
    <property type="match status" value="1"/>
</dbReference>
<dbReference type="Proteomes" id="UP001164746">
    <property type="component" value="Chromosome 1"/>
</dbReference>
<keyword evidence="2 6" id="KW-0812">Transmembrane</keyword>
<evidence type="ECO:0000256" key="5">
    <source>
        <dbReference type="SAM" id="MobiDB-lite"/>
    </source>
</evidence>
<proteinExistence type="predicted"/>
<evidence type="ECO:0000313" key="8">
    <source>
        <dbReference type="EMBL" id="WAQ94305.1"/>
    </source>
</evidence>
<feature type="non-terminal residue" evidence="8">
    <location>
        <position position="1"/>
    </location>
</feature>
<feature type="transmembrane region" description="Helical" evidence="6">
    <location>
        <begin position="138"/>
        <end position="158"/>
    </location>
</feature>
<feature type="transmembrane region" description="Helical" evidence="6">
    <location>
        <begin position="21"/>
        <end position="41"/>
    </location>
</feature>
<keyword evidence="9" id="KW-1185">Reference proteome</keyword>
<accession>A0ABY7DC72</accession>
<evidence type="ECO:0000256" key="6">
    <source>
        <dbReference type="SAM" id="Phobius"/>
    </source>
</evidence>
<dbReference type="PANTHER" id="PTHR45620">
    <property type="entry name" value="PDF RECEPTOR-LIKE PROTEIN-RELATED"/>
    <property type="match status" value="1"/>
</dbReference>
<organism evidence="8 9">
    <name type="scientific">Mya arenaria</name>
    <name type="common">Soft-shell clam</name>
    <dbReference type="NCBI Taxonomy" id="6604"/>
    <lineage>
        <taxon>Eukaryota</taxon>
        <taxon>Metazoa</taxon>
        <taxon>Spiralia</taxon>
        <taxon>Lophotrochozoa</taxon>
        <taxon>Mollusca</taxon>
        <taxon>Bivalvia</taxon>
        <taxon>Autobranchia</taxon>
        <taxon>Heteroconchia</taxon>
        <taxon>Euheterodonta</taxon>
        <taxon>Imparidentia</taxon>
        <taxon>Neoheterodontei</taxon>
        <taxon>Myida</taxon>
        <taxon>Myoidea</taxon>
        <taxon>Myidae</taxon>
        <taxon>Mya</taxon>
    </lineage>
</organism>
<evidence type="ECO:0000256" key="2">
    <source>
        <dbReference type="ARBA" id="ARBA00022692"/>
    </source>
</evidence>
<keyword evidence="3 6" id="KW-1133">Transmembrane helix</keyword>
<dbReference type="PROSITE" id="PS00650">
    <property type="entry name" value="G_PROTEIN_RECEP_F2_2"/>
    <property type="match status" value="1"/>
</dbReference>
<protein>
    <submittedName>
        <fullName evidence="8">CALRL-like protein</fullName>
    </submittedName>
</protein>
<dbReference type="InterPro" id="IPR000832">
    <property type="entry name" value="GPCR_2_secretin-like"/>
</dbReference>
<dbReference type="InterPro" id="IPR017983">
    <property type="entry name" value="GPCR_2_secretin-like_CS"/>
</dbReference>
<feature type="compositionally biased region" description="Polar residues" evidence="5">
    <location>
        <begin position="221"/>
        <end position="237"/>
    </location>
</feature>
<dbReference type="PRINTS" id="PR00249">
    <property type="entry name" value="GPCRSECRETIN"/>
</dbReference>
<feature type="transmembrane region" description="Helical" evidence="6">
    <location>
        <begin position="106"/>
        <end position="126"/>
    </location>
</feature>
<feature type="region of interest" description="Disordered" evidence="5">
    <location>
        <begin position="214"/>
        <end position="251"/>
    </location>
</feature>
<sequence length="269" mass="30816">MQIRGARHKETHIQLRVQKRIKLHICLFLSFIFASLVTVTWDVAVYLDRLQNERANTVMHRNSAGCKLLYILTRYVSTANFFWMFCEGFYLHRLIVHAFSPPKTLIPYYLIGWVGAWIPSLIYSVVRATKQEYDSRKALKATFVLVPLFGLQQFLVIYRPPPGTTLSFTYEILQKVIQNTQGATVALIFCFFNGEVYTYMRNCIGSHINIGSSSKHHNRKNSMSSATQITSYTSSARRNTKCHNNSDKSYTPLSAISTTQELTIPTNGH</sequence>
<evidence type="ECO:0000256" key="3">
    <source>
        <dbReference type="ARBA" id="ARBA00022989"/>
    </source>
</evidence>
<name>A0ABY7DC72_MYAAR</name>
<dbReference type="EMBL" id="CP111012">
    <property type="protein sequence ID" value="WAQ94305.1"/>
    <property type="molecule type" value="Genomic_DNA"/>
</dbReference>
<evidence type="ECO:0000256" key="4">
    <source>
        <dbReference type="ARBA" id="ARBA00023136"/>
    </source>
</evidence>